<gene>
    <name evidence="1" type="ORF">ACI1P1_05765</name>
</gene>
<name>A0ACC7P0H8_9BACL</name>
<sequence length="491" mass="54431">MSLEELNRRVKHDLSCIAFGGPAWVKPTSRPEGHVYDVVIVGGGQSGLGAAFGLFRERIYNVLVIDENPEGLEGPWDTYARMITLRTPKHLSSIDLGVPSLTFRAWWEAQHGPEGWEQVDKIPRGEWMNYLRWFRQVLALPVRNSRRLTLVEPLGEGLHRLHLEESGAVNGESREEGSVDGQKAAGSGIRGEAAPEVILARKVVLATGIQGGGEWHVPRMITEQLPKERYAHTSERIDFEALRGKRIGILGGGASAFDNANYALTEGAAEVHVFVRRDKLPAVNPIRQMEVSGMIERYHTLSDAEKYAVIAHFFTFNQPPTNDTYQRAAAWPGFRLHLGSPWLDVAEQGEEVRVTTPKGSFGFDFLIISTGLLSDLSLRPELRLLEPHAARWADRYAAPPETANLLLDAHPYLTPGFALSGRDEEGKKLLHGVFIFNYSALASCGLSASAISGTRNAVPKLAAAIADQLFTDNREETLENFFAYREEEFQG</sequence>
<organism evidence="1 2">
    <name type="scientific">Paenibacillus mesotrionivorans</name>
    <dbReference type="NCBI Taxonomy" id="3160968"/>
    <lineage>
        <taxon>Bacteria</taxon>
        <taxon>Bacillati</taxon>
        <taxon>Bacillota</taxon>
        <taxon>Bacilli</taxon>
        <taxon>Bacillales</taxon>
        <taxon>Paenibacillaceae</taxon>
        <taxon>Paenibacillus</taxon>
    </lineage>
</organism>
<evidence type="ECO:0000313" key="2">
    <source>
        <dbReference type="Proteomes" id="UP001631969"/>
    </source>
</evidence>
<reference evidence="1" key="1">
    <citation type="submission" date="2024-12" db="EMBL/GenBank/DDBJ databases">
        <authorList>
            <person name="Wu N."/>
        </authorList>
    </citation>
    <scope>NUCLEOTIDE SEQUENCE</scope>
    <source>
        <strain evidence="1">P15</strain>
    </source>
</reference>
<accession>A0ACC7P0H8</accession>
<dbReference type="EMBL" id="JBJURJ010000003">
    <property type="protein sequence ID" value="MFM9327807.1"/>
    <property type="molecule type" value="Genomic_DNA"/>
</dbReference>
<comment type="caution">
    <text evidence="1">The sequence shown here is derived from an EMBL/GenBank/DDBJ whole genome shotgun (WGS) entry which is preliminary data.</text>
</comment>
<evidence type="ECO:0000313" key="1">
    <source>
        <dbReference type="EMBL" id="MFM9327807.1"/>
    </source>
</evidence>
<protein>
    <submittedName>
        <fullName evidence="1">FAD/NAD(P)-binding protein</fullName>
    </submittedName>
</protein>
<dbReference type="Proteomes" id="UP001631969">
    <property type="component" value="Unassembled WGS sequence"/>
</dbReference>
<keyword evidence="2" id="KW-1185">Reference proteome</keyword>
<proteinExistence type="predicted"/>